<dbReference type="InterPro" id="IPR007889">
    <property type="entry name" value="HTH_Psq"/>
</dbReference>
<keyword evidence="5" id="KW-1185">Reference proteome</keyword>
<feature type="domain" description="HTH psq-type" evidence="3">
    <location>
        <begin position="8"/>
        <end position="57"/>
    </location>
</feature>
<feature type="compositionally biased region" description="Acidic residues" evidence="2">
    <location>
        <begin position="121"/>
        <end position="135"/>
    </location>
</feature>
<dbReference type="PANTHER" id="PTHR19303:SF73">
    <property type="entry name" value="PROTEIN PDC2"/>
    <property type="match status" value="1"/>
</dbReference>
<protein>
    <recommendedName>
        <fullName evidence="3">HTH psq-type domain-containing protein</fullName>
    </recommendedName>
</protein>
<dbReference type="PANTHER" id="PTHR19303">
    <property type="entry name" value="TRANSPOSON"/>
    <property type="match status" value="1"/>
</dbReference>
<evidence type="ECO:0000313" key="5">
    <source>
        <dbReference type="Proteomes" id="UP000678499"/>
    </source>
</evidence>
<dbReference type="GO" id="GO:0003677">
    <property type="term" value="F:DNA binding"/>
    <property type="evidence" value="ECO:0007669"/>
    <property type="project" value="InterPro"/>
</dbReference>
<name>A0A7R9GK76_9CRUS</name>
<dbReference type="OrthoDB" id="6379347at2759"/>
<dbReference type="EMBL" id="CAJPEX010005423">
    <property type="protein sequence ID" value="CAG0923593.1"/>
    <property type="molecule type" value="Genomic_DNA"/>
</dbReference>
<dbReference type="InterPro" id="IPR050863">
    <property type="entry name" value="CenT-Element_Derived"/>
</dbReference>
<organism evidence="4">
    <name type="scientific">Notodromas monacha</name>
    <dbReference type="NCBI Taxonomy" id="399045"/>
    <lineage>
        <taxon>Eukaryota</taxon>
        <taxon>Metazoa</taxon>
        <taxon>Ecdysozoa</taxon>
        <taxon>Arthropoda</taxon>
        <taxon>Crustacea</taxon>
        <taxon>Oligostraca</taxon>
        <taxon>Ostracoda</taxon>
        <taxon>Podocopa</taxon>
        <taxon>Podocopida</taxon>
        <taxon>Cypridocopina</taxon>
        <taxon>Cypridoidea</taxon>
        <taxon>Cyprididae</taxon>
        <taxon>Notodromas</taxon>
    </lineage>
</organism>
<feature type="region of interest" description="Disordered" evidence="2">
    <location>
        <begin position="119"/>
        <end position="144"/>
    </location>
</feature>
<evidence type="ECO:0000256" key="2">
    <source>
        <dbReference type="SAM" id="MobiDB-lite"/>
    </source>
</evidence>
<evidence type="ECO:0000259" key="3">
    <source>
        <dbReference type="Pfam" id="PF04218"/>
    </source>
</evidence>
<dbReference type="Proteomes" id="UP000678499">
    <property type="component" value="Unassembled WGS sequence"/>
</dbReference>
<evidence type="ECO:0000313" key="4">
    <source>
        <dbReference type="EMBL" id="CAD7283441.1"/>
    </source>
</evidence>
<dbReference type="GO" id="GO:0005634">
    <property type="term" value="C:nucleus"/>
    <property type="evidence" value="ECO:0007669"/>
    <property type="project" value="UniProtKB-SubCell"/>
</dbReference>
<sequence length="144" mass="16583">MPKSSAAKKRKVFTLEDKKSIIERLQNGERQIDLASEFGIAKSTIGTMWQTRDKLLAACETSAKGSRRISSKKQRHQVMDELEKLLLIWIEDMQMKGEPMPGEHICRKAKKIFEDLVQEYPEGESVDDEEEEDDHKEDNKGFKG</sequence>
<dbReference type="InterPro" id="IPR009057">
    <property type="entry name" value="Homeodomain-like_sf"/>
</dbReference>
<dbReference type="EMBL" id="OA887460">
    <property type="protein sequence ID" value="CAD7283441.1"/>
    <property type="molecule type" value="Genomic_DNA"/>
</dbReference>
<accession>A0A7R9GK76</accession>
<dbReference type="Pfam" id="PF04218">
    <property type="entry name" value="CENP-B_N"/>
    <property type="match status" value="1"/>
</dbReference>
<evidence type="ECO:0000256" key="1">
    <source>
        <dbReference type="ARBA" id="ARBA00004123"/>
    </source>
</evidence>
<dbReference type="SUPFAM" id="SSF46689">
    <property type="entry name" value="Homeodomain-like"/>
    <property type="match status" value="2"/>
</dbReference>
<gene>
    <name evidence="4" type="ORF">NMOB1V02_LOCUS11057</name>
</gene>
<proteinExistence type="predicted"/>
<comment type="subcellular location">
    <subcellularLocation>
        <location evidence="1">Nucleus</location>
    </subcellularLocation>
</comment>
<dbReference type="AlphaFoldDB" id="A0A7R9GK76"/>
<reference evidence="4" key="1">
    <citation type="submission" date="2020-11" db="EMBL/GenBank/DDBJ databases">
        <authorList>
            <person name="Tran Van P."/>
        </authorList>
    </citation>
    <scope>NUCLEOTIDE SEQUENCE</scope>
</reference>
<dbReference type="Gene3D" id="1.10.10.60">
    <property type="entry name" value="Homeodomain-like"/>
    <property type="match status" value="2"/>
</dbReference>